<keyword evidence="4" id="KW-0503">Monooxygenase</keyword>
<dbReference type="GO" id="GO:0016491">
    <property type="term" value="F:oxidoreductase activity"/>
    <property type="evidence" value="ECO:0007669"/>
    <property type="project" value="UniProtKB-KW"/>
</dbReference>
<keyword evidence="3 6" id="KW-0560">Oxidoreductase</keyword>
<dbReference type="InterPro" id="IPR050766">
    <property type="entry name" value="Bact_Lucif_Oxidored"/>
</dbReference>
<dbReference type="Pfam" id="PF00296">
    <property type="entry name" value="Bac_luciferase"/>
    <property type="match status" value="1"/>
</dbReference>
<organism evidence="6 7">
    <name type="scientific">Ruixingdingia sedimenti</name>
    <dbReference type="NCBI Taxonomy" id="3073604"/>
    <lineage>
        <taxon>Bacteria</taxon>
        <taxon>Pseudomonadati</taxon>
        <taxon>Pseudomonadota</taxon>
        <taxon>Alphaproteobacteria</taxon>
        <taxon>Rhodobacterales</taxon>
        <taxon>Paracoccaceae</taxon>
        <taxon>Ruixingdingia</taxon>
    </lineage>
</organism>
<comment type="similarity">
    <text evidence="1">Belongs to the bacterial luciferase oxidoreductase family.</text>
</comment>
<dbReference type="EC" id="1.-.-.-" evidence="6"/>
<evidence type="ECO:0000256" key="4">
    <source>
        <dbReference type="ARBA" id="ARBA00023033"/>
    </source>
</evidence>
<sequence>MKLGLFQMPLHPASRSFVEVLKENGDKIVYADELGFAEAWVGEHFSATTEPITSPLIFLASLLHRTKTIKLCTGVIALPNHHPVTVAGEVAMFDHMAEGRFVFGIGPGGLASDMELFGNLDAGVRNERLAESISTILKIWSQDAPYDIPGKHWPVKLTENIVPELGIGYMGKPYQQPHPPIALSSMSPDSGSVSYAAKQGWIPITANFAPESTVISHWRRYVQGCEAAGRPATGKDWSVARNVLIGESDAQAEDWLLDPKGSNYYYFNYLWEVLKRADYTDVMKPLGMPNEEVTVETLIKASVLYGSSRTVTEKLISLRERSGPFGTLLMASMDGSGENRDREWISMRRLAEEVAPAVRRAA</sequence>
<evidence type="ECO:0000313" key="7">
    <source>
        <dbReference type="Proteomes" id="UP001247754"/>
    </source>
</evidence>
<dbReference type="InterPro" id="IPR036661">
    <property type="entry name" value="Luciferase-like_sf"/>
</dbReference>
<dbReference type="PANTHER" id="PTHR30137">
    <property type="entry name" value="LUCIFERASE-LIKE MONOOXYGENASE"/>
    <property type="match status" value="1"/>
</dbReference>
<dbReference type="RefSeq" id="WP_310457726.1">
    <property type="nucleotide sequence ID" value="NZ_JAVKPH010000014.1"/>
</dbReference>
<proteinExistence type="inferred from homology"/>
<name>A0ABU1F9C8_9RHOB</name>
<dbReference type="Gene3D" id="3.20.20.30">
    <property type="entry name" value="Luciferase-like domain"/>
    <property type="match status" value="1"/>
</dbReference>
<evidence type="ECO:0000256" key="1">
    <source>
        <dbReference type="ARBA" id="ARBA00010426"/>
    </source>
</evidence>
<keyword evidence="2" id="KW-0285">Flavoprotein</keyword>
<comment type="caution">
    <text evidence="6">The sequence shown here is derived from an EMBL/GenBank/DDBJ whole genome shotgun (WGS) entry which is preliminary data.</text>
</comment>
<reference evidence="6 7" key="1">
    <citation type="submission" date="2023-09" db="EMBL/GenBank/DDBJ databases">
        <title>Xinfangfangia sedmenti sp. nov., isolated the sedment.</title>
        <authorList>
            <person name="Xu L."/>
        </authorList>
    </citation>
    <scope>NUCLEOTIDE SEQUENCE [LARGE SCALE GENOMIC DNA]</scope>
    <source>
        <strain evidence="6 7">LG-4</strain>
    </source>
</reference>
<keyword evidence="7" id="KW-1185">Reference proteome</keyword>
<dbReference type="InterPro" id="IPR011251">
    <property type="entry name" value="Luciferase-like_dom"/>
</dbReference>
<protein>
    <submittedName>
        <fullName evidence="6">LLM class flavin-dependent oxidoreductase</fullName>
        <ecNumber evidence="6">1.-.-.-</ecNumber>
    </submittedName>
</protein>
<accession>A0ABU1F9C8</accession>
<evidence type="ECO:0000256" key="2">
    <source>
        <dbReference type="ARBA" id="ARBA00022630"/>
    </source>
</evidence>
<dbReference type="Proteomes" id="UP001247754">
    <property type="component" value="Unassembled WGS sequence"/>
</dbReference>
<evidence type="ECO:0000259" key="5">
    <source>
        <dbReference type="Pfam" id="PF00296"/>
    </source>
</evidence>
<dbReference type="SUPFAM" id="SSF51679">
    <property type="entry name" value="Bacterial luciferase-like"/>
    <property type="match status" value="1"/>
</dbReference>
<evidence type="ECO:0000313" key="6">
    <source>
        <dbReference type="EMBL" id="MDR5653487.1"/>
    </source>
</evidence>
<evidence type="ECO:0000256" key="3">
    <source>
        <dbReference type="ARBA" id="ARBA00023002"/>
    </source>
</evidence>
<dbReference type="PANTHER" id="PTHR30137:SF16">
    <property type="entry name" value="BLL0895 PROTEIN"/>
    <property type="match status" value="1"/>
</dbReference>
<gene>
    <name evidence="6" type="ORF">RGD00_12795</name>
</gene>
<feature type="domain" description="Luciferase-like" evidence="5">
    <location>
        <begin position="1"/>
        <end position="320"/>
    </location>
</feature>
<dbReference type="EMBL" id="JAVKPH010000014">
    <property type="protein sequence ID" value="MDR5653487.1"/>
    <property type="molecule type" value="Genomic_DNA"/>
</dbReference>